<gene>
    <name evidence="2" type="ordered locus">Plabr_3407</name>
</gene>
<keyword evidence="3" id="KW-1185">Reference proteome</keyword>
<dbReference type="RefSeq" id="WP_013629723.1">
    <property type="nucleotide sequence ID" value="NC_015174.1"/>
</dbReference>
<proteinExistence type="predicted"/>
<dbReference type="KEGG" id="pbs:Plabr_3407"/>
<name>F0SM49_RUBBR</name>
<dbReference type="InterPro" id="IPR003593">
    <property type="entry name" value="AAA+_ATPase"/>
</dbReference>
<dbReference type="SMART" id="SM00382">
    <property type="entry name" value="AAA"/>
    <property type="match status" value="1"/>
</dbReference>
<dbReference type="Pfam" id="PF13401">
    <property type="entry name" value="AAA_22"/>
    <property type="match status" value="1"/>
</dbReference>
<dbReference type="PANTHER" id="PTHR35894:SF1">
    <property type="entry name" value="PHOSPHORIBULOKINASE _ URIDINE KINASE FAMILY"/>
    <property type="match status" value="1"/>
</dbReference>
<dbReference type="InterPro" id="IPR049945">
    <property type="entry name" value="AAA_22"/>
</dbReference>
<dbReference type="EMBL" id="CP002546">
    <property type="protein sequence ID" value="ADY61004.1"/>
    <property type="molecule type" value="Genomic_DNA"/>
</dbReference>
<reference evidence="3" key="1">
    <citation type="submission" date="2011-02" db="EMBL/GenBank/DDBJ databases">
        <title>The complete genome of Planctomyces brasiliensis DSM 5305.</title>
        <authorList>
            <person name="Lucas S."/>
            <person name="Copeland A."/>
            <person name="Lapidus A."/>
            <person name="Bruce D."/>
            <person name="Goodwin L."/>
            <person name="Pitluck S."/>
            <person name="Kyrpides N."/>
            <person name="Mavromatis K."/>
            <person name="Pagani I."/>
            <person name="Ivanova N."/>
            <person name="Ovchinnikova G."/>
            <person name="Lu M."/>
            <person name="Detter J.C."/>
            <person name="Han C."/>
            <person name="Land M."/>
            <person name="Hauser L."/>
            <person name="Markowitz V."/>
            <person name="Cheng J.-F."/>
            <person name="Hugenholtz P."/>
            <person name="Woyke T."/>
            <person name="Wu D."/>
            <person name="Tindall B."/>
            <person name="Pomrenke H.G."/>
            <person name="Brambilla E."/>
            <person name="Klenk H.-P."/>
            <person name="Eisen J.A."/>
        </authorList>
    </citation>
    <scope>NUCLEOTIDE SEQUENCE [LARGE SCALE GENOMIC DNA]</scope>
    <source>
        <strain evidence="3">ATCC 49424 / DSM 5305 / JCM 21570 / NBRC 103401 / IFAM 1448</strain>
    </source>
</reference>
<dbReference type="PANTHER" id="PTHR35894">
    <property type="entry name" value="GENERAL SECRETION PATHWAY PROTEIN A-RELATED"/>
    <property type="match status" value="1"/>
</dbReference>
<dbReference type="InterPro" id="IPR052026">
    <property type="entry name" value="ExeA_AAA_ATPase_DNA-bind"/>
</dbReference>
<evidence type="ECO:0000259" key="1">
    <source>
        <dbReference type="SMART" id="SM00382"/>
    </source>
</evidence>
<sequence>MYERYWLLSRRPFNAPGECANESLAAPQQALLEKLRFSLLDSNGVAAVTGFPGTGKTTLAGCLAREMRHRGGHVAWTTTSVFDASSLLRHYAQQLLPGNSSTKTSSLSPALLQDQLQERMLEQGGKYLLLVDEAQSLNEDSLALLKRLVETAAQPMLKTNPPRLQVSLLLTGHAVLRDIVRETPSGFGTLVTPFTLDTLKRDQTGPYLEQALRAAGGQQTYFDESAVDRLFRESRGNLRLLNRLADLSLLAGFVRRRASITEAEVEAALQEVALPQAA</sequence>
<protein>
    <submittedName>
        <fullName evidence="2">AAA ATPase</fullName>
    </submittedName>
</protein>
<dbReference type="eggNOG" id="COG3267">
    <property type="taxonomic scope" value="Bacteria"/>
</dbReference>
<dbReference type="STRING" id="756272.Plabr_3407"/>
<feature type="domain" description="AAA+ ATPase" evidence="1">
    <location>
        <begin position="42"/>
        <end position="198"/>
    </location>
</feature>
<dbReference type="Proteomes" id="UP000006860">
    <property type="component" value="Chromosome"/>
</dbReference>
<accession>F0SM49</accession>
<evidence type="ECO:0000313" key="3">
    <source>
        <dbReference type="Proteomes" id="UP000006860"/>
    </source>
</evidence>
<dbReference type="HOGENOM" id="CLU_024125_3_0_0"/>
<dbReference type="GO" id="GO:0016887">
    <property type="term" value="F:ATP hydrolysis activity"/>
    <property type="evidence" value="ECO:0007669"/>
    <property type="project" value="InterPro"/>
</dbReference>
<dbReference type="Gene3D" id="3.40.50.300">
    <property type="entry name" value="P-loop containing nucleotide triphosphate hydrolases"/>
    <property type="match status" value="1"/>
</dbReference>
<dbReference type="AlphaFoldDB" id="F0SM49"/>
<organism evidence="2 3">
    <name type="scientific">Rubinisphaera brasiliensis (strain ATCC 49424 / DSM 5305 / JCM 21570 / IAM 15109 / NBRC 103401 / IFAM 1448)</name>
    <name type="common">Planctomyces brasiliensis</name>
    <dbReference type="NCBI Taxonomy" id="756272"/>
    <lineage>
        <taxon>Bacteria</taxon>
        <taxon>Pseudomonadati</taxon>
        <taxon>Planctomycetota</taxon>
        <taxon>Planctomycetia</taxon>
        <taxon>Planctomycetales</taxon>
        <taxon>Planctomycetaceae</taxon>
        <taxon>Rubinisphaera</taxon>
    </lineage>
</organism>
<dbReference type="InterPro" id="IPR027417">
    <property type="entry name" value="P-loop_NTPase"/>
</dbReference>
<evidence type="ECO:0000313" key="2">
    <source>
        <dbReference type="EMBL" id="ADY61004.1"/>
    </source>
</evidence>
<dbReference type="SUPFAM" id="SSF52540">
    <property type="entry name" value="P-loop containing nucleoside triphosphate hydrolases"/>
    <property type="match status" value="1"/>
</dbReference>